<organism evidence="1 2">
    <name type="scientific">Gemmobacter lutimaris</name>
    <dbReference type="NCBI Taxonomy" id="2306023"/>
    <lineage>
        <taxon>Bacteria</taxon>
        <taxon>Pseudomonadati</taxon>
        <taxon>Pseudomonadota</taxon>
        <taxon>Alphaproteobacteria</taxon>
        <taxon>Rhodobacterales</taxon>
        <taxon>Paracoccaceae</taxon>
        <taxon>Gemmobacter</taxon>
    </lineage>
</organism>
<comment type="caution">
    <text evidence="1">The sequence shown here is derived from an EMBL/GenBank/DDBJ whole genome shotgun (WGS) entry which is preliminary data.</text>
</comment>
<dbReference type="Proteomes" id="UP000266649">
    <property type="component" value="Unassembled WGS sequence"/>
</dbReference>
<reference evidence="1 2" key="1">
    <citation type="submission" date="2018-09" db="EMBL/GenBank/DDBJ databases">
        <title>Gemmobacter lutimaris sp. nov., a marine bacterium isolated from tidal flat.</title>
        <authorList>
            <person name="Lee D.W."/>
            <person name="Yoo Y."/>
            <person name="Kim J.-J."/>
            <person name="Kim B.S."/>
        </authorList>
    </citation>
    <scope>NUCLEOTIDE SEQUENCE [LARGE SCALE GENOMIC DNA]</scope>
    <source>
        <strain evidence="1 2">YJ-T1-11</strain>
    </source>
</reference>
<accession>A0A398BJF1</accession>
<sequence>MWYKTHPHLLFKGVDHVTWIDGNIIAAPGAGKLLEAHETFSEIATFQHPDRNCVYDEAASIVALELDQPDVIEKHVDRLRNLGVPEKFGLYETNVLYSKPMDYAVAQFFDHWWKEIFFGSRRDQMSFTLAAHLSKGVVVNSLDGKKCAKNSKYFSKRKHFRPAGRSL</sequence>
<evidence type="ECO:0000313" key="2">
    <source>
        <dbReference type="Proteomes" id="UP000266649"/>
    </source>
</evidence>
<evidence type="ECO:0000313" key="1">
    <source>
        <dbReference type="EMBL" id="RID89647.1"/>
    </source>
</evidence>
<evidence type="ECO:0008006" key="3">
    <source>
        <dbReference type="Google" id="ProtNLM"/>
    </source>
</evidence>
<gene>
    <name evidence="1" type="ORF">D2N39_22120</name>
</gene>
<name>A0A398BJF1_9RHOB</name>
<dbReference type="AlphaFoldDB" id="A0A398BJF1"/>
<proteinExistence type="predicted"/>
<dbReference type="EMBL" id="QXXQ01000034">
    <property type="protein sequence ID" value="RID89647.1"/>
    <property type="molecule type" value="Genomic_DNA"/>
</dbReference>
<keyword evidence="2" id="KW-1185">Reference proteome</keyword>
<protein>
    <recommendedName>
        <fullName evidence="3">DUF616 domain-containing protein</fullName>
    </recommendedName>
</protein>